<dbReference type="SUPFAM" id="SSF50494">
    <property type="entry name" value="Trypsin-like serine proteases"/>
    <property type="match status" value="1"/>
</dbReference>
<sequence length="243" mass="24652">MSRTRILGAASLTAVALTLGAGAAIAAPSSGAQPLIVGGTTAQAVPWGAQVYVNTPGRQFQGFNCSGTIIAAEWVLTAHHCLDEDGSGMHVKVGSNKLFEGTEADVDRKEVSPNGDIALLHLTKGVDTTFMKLGDADPAAGKTNELYGWGRETPTGPPASALKTTNVKVRGTSSDNDGGPAIQSVGVNGAAWKGDSGGPEVSDGVQVGVASTVQNQDGTNKTGTNNYSSVASSRDWISQTAGV</sequence>
<proteinExistence type="inferred from homology"/>
<keyword evidence="7" id="KW-1185">Reference proteome</keyword>
<gene>
    <name evidence="6" type="ORF">GCM10009754_76400</name>
</gene>
<dbReference type="InterPro" id="IPR050430">
    <property type="entry name" value="Peptidase_S1"/>
</dbReference>
<accession>A0ABP5DYM7</accession>
<keyword evidence="2" id="KW-1015">Disulfide bond</keyword>
<evidence type="ECO:0000313" key="7">
    <source>
        <dbReference type="Proteomes" id="UP001501116"/>
    </source>
</evidence>
<dbReference type="EMBL" id="BAAANN010000045">
    <property type="protein sequence ID" value="GAA1987042.1"/>
    <property type="molecule type" value="Genomic_DNA"/>
</dbReference>
<evidence type="ECO:0000256" key="1">
    <source>
        <dbReference type="ARBA" id="ARBA00007664"/>
    </source>
</evidence>
<evidence type="ECO:0000313" key="6">
    <source>
        <dbReference type="EMBL" id="GAA1987042.1"/>
    </source>
</evidence>
<evidence type="ECO:0000259" key="5">
    <source>
        <dbReference type="PROSITE" id="PS50240"/>
    </source>
</evidence>
<feature type="region of interest" description="Disordered" evidence="3">
    <location>
        <begin position="212"/>
        <end position="243"/>
    </location>
</feature>
<dbReference type="Proteomes" id="UP001501116">
    <property type="component" value="Unassembled WGS sequence"/>
</dbReference>
<evidence type="ECO:0000256" key="4">
    <source>
        <dbReference type="SAM" id="SignalP"/>
    </source>
</evidence>
<dbReference type="Pfam" id="PF00089">
    <property type="entry name" value="Trypsin"/>
    <property type="match status" value="1"/>
</dbReference>
<dbReference type="InterPro" id="IPR001314">
    <property type="entry name" value="Peptidase_S1A"/>
</dbReference>
<dbReference type="PANTHER" id="PTHR24276">
    <property type="entry name" value="POLYSERASE-RELATED"/>
    <property type="match status" value="1"/>
</dbReference>
<dbReference type="RefSeq" id="WP_344430146.1">
    <property type="nucleotide sequence ID" value="NZ_BAAANN010000045.1"/>
</dbReference>
<feature type="signal peptide" evidence="4">
    <location>
        <begin position="1"/>
        <end position="26"/>
    </location>
</feature>
<reference evidence="7" key="1">
    <citation type="journal article" date="2019" name="Int. J. Syst. Evol. Microbiol.">
        <title>The Global Catalogue of Microorganisms (GCM) 10K type strain sequencing project: providing services to taxonomists for standard genome sequencing and annotation.</title>
        <authorList>
            <consortium name="The Broad Institute Genomics Platform"/>
            <consortium name="The Broad Institute Genome Sequencing Center for Infectious Disease"/>
            <person name="Wu L."/>
            <person name="Ma J."/>
        </authorList>
    </citation>
    <scope>NUCLEOTIDE SEQUENCE [LARGE SCALE GENOMIC DNA]</scope>
    <source>
        <strain evidence="7">JCM 14545</strain>
    </source>
</reference>
<comment type="caution">
    <text evidence="6">The sequence shown here is derived from an EMBL/GenBank/DDBJ whole genome shotgun (WGS) entry which is preliminary data.</text>
</comment>
<dbReference type="InterPro" id="IPR001254">
    <property type="entry name" value="Trypsin_dom"/>
</dbReference>
<dbReference type="PANTHER" id="PTHR24276:SF98">
    <property type="entry name" value="FI18310P1-RELATED"/>
    <property type="match status" value="1"/>
</dbReference>
<dbReference type="SMART" id="SM00020">
    <property type="entry name" value="Tryp_SPc"/>
    <property type="match status" value="1"/>
</dbReference>
<name>A0ABP5DYM7_9PSEU</name>
<protein>
    <submittedName>
        <fullName evidence="6">Trypsin-like serine protease</fullName>
    </submittedName>
</protein>
<feature type="chain" id="PRO_5046297659" evidence="4">
    <location>
        <begin position="27"/>
        <end position="243"/>
    </location>
</feature>
<dbReference type="InterPro" id="IPR009003">
    <property type="entry name" value="Peptidase_S1_PA"/>
</dbReference>
<dbReference type="InterPro" id="IPR043504">
    <property type="entry name" value="Peptidase_S1_PA_chymotrypsin"/>
</dbReference>
<feature type="domain" description="Peptidase S1" evidence="5">
    <location>
        <begin position="36"/>
        <end position="242"/>
    </location>
</feature>
<evidence type="ECO:0000256" key="3">
    <source>
        <dbReference type="SAM" id="MobiDB-lite"/>
    </source>
</evidence>
<keyword evidence="4" id="KW-0732">Signal</keyword>
<dbReference type="Gene3D" id="2.40.10.10">
    <property type="entry name" value="Trypsin-like serine proteases"/>
    <property type="match status" value="1"/>
</dbReference>
<evidence type="ECO:0000256" key="2">
    <source>
        <dbReference type="ARBA" id="ARBA00023157"/>
    </source>
</evidence>
<dbReference type="PRINTS" id="PR00722">
    <property type="entry name" value="CHYMOTRYPSIN"/>
</dbReference>
<comment type="similarity">
    <text evidence="1">Belongs to the peptidase S1 family.</text>
</comment>
<organism evidence="6 7">
    <name type="scientific">Amycolatopsis minnesotensis</name>
    <dbReference type="NCBI Taxonomy" id="337894"/>
    <lineage>
        <taxon>Bacteria</taxon>
        <taxon>Bacillati</taxon>
        <taxon>Actinomycetota</taxon>
        <taxon>Actinomycetes</taxon>
        <taxon>Pseudonocardiales</taxon>
        <taxon>Pseudonocardiaceae</taxon>
        <taxon>Amycolatopsis</taxon>
    </lineage>
</organism>
<dbReference type="PROSITE" id="PS50240">
    <property type="entry name" value="TRYPSIN_DOM"/>
    <property type="match status" value="1"/>
</dbReference>